<proteinExistence type="predicted"/>
<dbReference type="InterPro" id="IPR008914">
    <property type="entry name" value="PEBP"/>
</dbReference>
<dbReference type="NCBIfam" id="TIGR00481">
    <property type="entry name" value="YbhB/YbcL family Raf kinase inhibitor-like protein"/>
    <property type="match status" value="1"/>
</dbReference>
<dbReference type="RefSeq" id="WP_225676743.1">
    <property type="nucleotide sequence ID" value="NZ_JAEDAH010000099.1"/>
</dbReference>
<keyword evidence="2" id="KW-0649">Protein kinase inhibitor</keyword>
<dbReference type="SUPFAM" id="SSF49777">
    <property type="entry name" value="PEBP-like"/>
    <property type="match status" value="1"/>
</dbReference>
<dbReference type="Gene3D" id="3.90.280.10">
    <property type="entry name" value="PEBP-like"/>
    <property type="match status" value="1"/>
</dbReference>
<dbReference type="PANTHER" id="PTHR30289">
    <property type="entry name" value="UNCHARACTERIZED PROTEIN YBCL-RELATED"/>
    <property type="match status" value="1"/>
</dbReference>
<sequence length="178" mass="18624">MKYSTLILAGSLLSAQALADFTLSSSDIRAGEMMPKQQEFQGFGCDGGNLSPQLSWQGAPAGTRSFAITAYDPDAPTGSGWWHWLAFNIPADTTSLASGASGNAMPAGSVESRTDYGSVGFGGACPPAGDKAHRYQFTVFALNTDKLDLPADSSGALVGYYLNAHALGKATLESLYQR</sequence>
<keyword evidence="1" id="KW-0732">Signal</keyword>
<comment type="caution">
    <text evidence="2">The sequence shown here is derived from an EMBL/GenBank/DDBJ whole genome shotgun (WGS) entry which is preliminary data.</text>
</comment>
<evidence type="ECO:0000313" key="3">
    <source>
        <dbReference type="Proteomes" id="UP000714380"/>
    </source>
</evidence>
<reference evidence="2 3" key="1">
    <citation type="submission" date="2020-12" db="EMBL/GenBank/DDBJ databases">
        <title>Novel Thalassolituus-related marine hydrocarbonoclastic bacteria mediated algae-derived hydrocarbons mineralization in twilight zone of the northern South China Sea.</title>
        <authorList>
            <person name="Dong C."/>
        </authorList>
    </citation>
    <scope>NUCLEOTIDE SEQUENCE [LARGE SCALE GENOMIC DNA]</scope>
    <source>
        <strain evidence="2 3">IMCC1826</strain>
    </source>
</reference>
<dbReference type="InterPro" id="IPR036610">
    <property type="entry name" value="PEBP-like_sf"/>
</dbReference>
<name>A0ABS7ZX10_9GAMM</name>
<feature type="signal peptide" evidence="1">
    <location>
        <begin position="1"/>
        <end position="19"/>
    </location>
</feature>
<dbReference type="GO" id="GO:0004860">
    <property type="term" value="F:protein kinase inhibitor activity"/>
    <property type="evidence" value="ECO:0007669"/>
    <property type="project" value="UniProtKB-KW"/>
</dbReference>
<accession>A0ABS7ZX10</accession>
<gene>
    <name evidence="2" type="ORF">I9W95_16060</name>
</gene>
<keyword evidence="3" id="KW-1185">Reference proteome</keyword>
<dbReference type="InterPro" id="IPR005247">
    <property type="entry name" value="YbhB_YbcL/LppC-like"/>
</dbReference>
<dbReference type="PANTHER" id="PTHR30289:SF1">
    <property type="entry name" value="PEBP (PHOSPHATIDYLETHANOLAMINE-BINDING PROTEIN) FAMILY PROTEIN"/>
    <property type="match status" value="1"/>
</dbReference>
<dbReference type="EMBL" id="JAEDAH010000099">
    <property type="protein sequence ID" value="MCA6065115.1"/>
    <property type="molecule type" value="Genomic_DNA"/>
</dbReference>
<dbReference type="CDD" id="cd00865">
    <property type="entry name" value="PEBP_bact_arch"/>
    <property type="match status" value="1"/>
</dbReference>
<dbReference type="Pfam" id="PF01161">
    <property type="entry name" value="PBP"/>
    <property type="match status" value="1"/>
</dbReference>
<protein>
    <submittedName>
        <fullName evidence="2">YbhB/YbcL family Raf kinase inhibitor-like protein</fullName>
    </submittedName>
</protein>
<evidence type="ECO:0000256" key="1">
    <source>
        <dbReference type="SAM" id="SignalP"/>
    </source>
</evidence>
<feature type="chain" id="PRO_5045797244" evidence="1">
    <location>
        <begin position="20"/>
        <end position="178"/>
    </location>
</feature>
<dbReference type="Proteomes" id="UP000714380">
    <property type="component" value="Unassembled WGS sequence"/>
</dbReference>
<organism evidence="2 3">
    <name type="scientific">Thalassolituus marinus</name>
    <dbReference type="NCBI Taxonomy" id="671053"/>
    <lineage>
        <taxon>Bacteria</taxon>
        <taxon>Pseudomonadati</taxon>
        <taxon>Pseudomonadota</taxon>
        <taxon>Gammaproteobacteria</taxon>
        <taxon>Oceanospirillales</taxon>
        <taxon>Oceanospirillaceae</taxon>
        <taxon>Thalassolituus</taxon>
    </lineage>
</organism>
<evidence type="ECO:0000313" key="2">
    <source>
        <dbReference type="EMBL" id="MCA6065115.1"/>
    </source>
</evidence>